<name>A0A0M6WXH9_9FIRM</name>
<keyword evidence="2" id="KW-1185">Reference proteome</keyword>
<dbReference type="AlphaFoldDB" id="A0A0M6WXH9"/>
<evidence type="ECO:0000313" key="2">
    <source>
        <dbReference type="Proteomes" id="UP000049472"/>
    </source>
</evidence>
<dbReference type="EMBL" id="CVRQ01000069">
    <property type="protein sequence ID" value="CRL42401.1"/>
    <property type="molecule type" value="Genomic_DNA"/>
</dbReference>
<organism evidence="1 2">
    <name type="scientific">Agathobacter rectalis</name>
    <dbReference type="NCBI Taxonomy" id="39491"/>
    <lineage>
        <taxon>Bacteria</taxon>
        <taxon>Bacillati</taxon>
        <taxon>Bacillota</taxon>
        <taxon>Clostridia</taxon>
        <taxon>Lachnospirales</taxon>
        <taxon>Lachnospiraceae</taxon>
        <taxon>Agathobacter</taxon>
    </lineage>
</organism>
<sequence>MIIMKEKNRFSVLLEHLTSMANLKNYVLAKAVQYDESYISKWISGKSLPTEKNHEIILQNISQCIVEALTDDNRDTFLEEYQISDVSNLQKAIYDHLESEYTYVKELQVTTGSKVATKISYYPELTLDQFIFKMKHPALRKVQSLNIYAMVDILNVDTNYQLLIAEFNSMHNDIGLVLPGVHFSLMIDLESSSDNPVYTAGFLMNLLSNLSNIDFNLYCGTQAQKKMVFAIKDIYSLSGMLVDQNHCLAVTTIEDSSLSTELYYKLKLLCSKETLLIRRTSIPEMIRTYEYEHSLFARNSSCLLGHFTEHFLPTDLHNELLDKYGSFIGKTYRPVLQKMHSLVSQILAVTPIRALIYASAFTDFTVTGELDFYGYRIQLSPEQRLHFFKHMKHLHEISNALQIKILPNGLLSDYQHIPRPTLFFADEFSYLRFRRNTPYYNICIPNKISLNRIFSAFYDTVWEFESCIAPDAYLTHAIHSVEILQSDASGDVHN</sequence>
<reference evidence="2" key="1">
    <citation type="submission" date="2015-05" db="EMBL/GenBank/DDBJ databases">
        <authorList>
            <consortium name="Pathogen Informatics"/>
        </authorList>
    </citation>
    <scope>NUCLEOTIDE SEQUENCE [LARGE SCALE GENOMIC DNA]</scope>
    <source>
        <strain evidence="2">T1-815</strain>
    </source>
</reference>
<proteinExistence type="predicted"/>
<gene>
    <name evidence="1" type="ORF">T1815_01681</name>
</gene>
<protein>
    <submittedName>
        <fullName evidence="1">Uncharacterized protein</fullName>
    </submittedName>
</protein>
<dbReference type="Proteomes" id="UP000049472">
    <property type="component" value="Unassembled WGS sequence"/>
</dbReference>
<accession>A0A0M6WXH9</accession>
<evidence type="ECO:0000313" key="1">
    <source>
        <dbReference type="EMBL" id="CRL42401.1"/>
    </source>
</evidence>